<feature type="domain" description="PRD" evidence="3">
    <location>
        <begin position="69"/>
        <end position="174"/>
    </location>
</feature>
<organism evidence="4 5">
    <name type="scientific">Corynebacterium spheniscorum</name>
    <dbReference type="NCBI Taxonomy" id="185761"/>
    <lineage>
        <taxon>Bacteria</taxon>
        <taxon>Bacillati</taxon>
        <taxon>Actinomycetota</taxon>
        <taxon>Actinomycetes</taxon>
        <taxon>Mycobacteriales</taxon>
        <taxon>Corynebacteriaceae</taxon>
        <taxon>Corynebacterium</taxon>
    </lineage>
</organism>
<dbReference type="InterPro" id="IPR050661">
    <property type="entry name" value="BglG_antiterminators"/>
</dbReference>
<evidence type="ECO:0000313" key="4">
    <source>
        <dbReference type="EMBL" id="SFG60579.1"/>
    </source>
</evidence>
<accession>A0A1I2T920</accession>
<dbReference type="SMART" id="SM01061">
    <property type="entry name" value="CAT_RBD"/>
    <property type="match status" value="1"/>
</dbReference>
<dbReference type="InterPro" id="IPR036634">
    <property type="entry name" value="PRD_sf"/>
</dbReference>
<dbReference type="InterPro" id="IPR011608">
    <property type="entry name" value="PRD"/>
</dbReference>
<protein>
    <submittedName>
        <fullName evidence="4">Transcriptional antiterminator, BglG family</fullName>
    </submittedName>
</protein>
<name>A0A1I2T920_9CORY</name>
<dbReference type="Pfam" id="PF00874">
    <property type="entry name" value="PRD"/>
    <property type="match status" value="1"/>
</dbReference>
<dbReference type="Pfam" id="PF03123">
    <property type="entry name" value="CAT_RBD"/>
    <property type="match status" value="1"/>
</dbReference>
<keyword evidence="5" id="KW-1185">Reference proteome</keyword>
<evidence type="ECO:0000313" key="5">
    <source>
        <dbReference type="Proteomes" id="UP000199065"/>
    </source>
</evidence>
<dbReference type="PANTHER" id="PTHR30185:SF15">
    <property type="entry name" value="CRYPTIC BETA-GLUCOSIDE BGL OPERON ANTITERMINATOR"/>
    <property type="match status" value="1"/>
</dbReference>
<dbReference type="SUPFAM" id="SSF50151">
    <property type="entry name" value="SacY-like RNA-binding domain"/>
    <property type="match status" value="1"/>
</dbReference>
<dbReference type="PROSITE" id="PS51372">
    <property type="entry name" value="PRD_2"/>
    <property type="match status" value="1"/>
</dbReference>
<sequence length="307" mass="34073">MTKTVRILHILNNNAVLVNDQGQEQVLVGRGIGFKRRPGDEIHPSSGDVQASYLEMSPARAPFLKSISSMDPVVVETITQAVELAVDILGELHPSVYLLLAEHLSVAIHRVTRGEHIQHSLSEEIRTLFPHETAAADLIVRFINSNLPDVDLPMDEAAYVALHLNAARSGGVPVKEPLATAHAVATAASLIRHHLDPHEELPDAGLMAGLTHLVNRLEHGRPRVNHLVHAVRRDIGSEFELAEKVIRGIIQDLDKQRLRTKEGWSRAAHQHPRPRSPDEKTLGKWVSESAYLAVFLHSWRNNNELQS</sequence>
<dbReference type="EMBL" id="FOPJ01000007">
    <property type="protein sequence ID" value="SFG60579.1"/>
    <property type="molecule type" value="Genomic_DNA"/>
</dbReference>
<dbReference type="RefSeq" id="WP_092285774.1">
    <property type="nucleotide sequence ID" value="NZ_FOPJ01000007.1"/>
</dbReference>
<dbReference type="PANTHER" id="PTHR30185">
    <property type="entry name" value="CRYPTIC BETA-GLUCOSIDE BGL OPERON ANTITERMINATOR"/>
    <property type="match status" value="1"/>
</dbReference>
<feature type="region of interest" description="Disordered" evidence="2">
    <location>
        <begin position="261"/>
        <end position="281"/>
    </location>
</feature>
<dbReference type="Proteomes" id="UP000199065">
    <property type="component" value="Unassembled WGS sequence"/>
</dbReference>
<keyword evidence="1" id="KW-0677">Repeat</keyword>
<dbReference type="GO" id="GO:0003723">
    <property type="term" value="F:RNA binding"/>
    <property type="evidence" value="ECO:0007669"/>
    <property type="project" value="InterPro"/>
</dbReference>
<evidence type="ECO:0000256" key="2">
    <source>
        <dbReference type="SAM" id="MobiDB-lite"/>
    </source>
</evidence>
<dbReference type="InterPro" id="IPR036650">
    <property type="entry name" value="CAT_RNA-bd_dom_sf"/>
</dbReference>
<dbReference type="OrthoDB" id="9813552at2"/>
<evidence type="ECO:0000259" key="3">
    <source>
        <dbReference type="PROSITE" id="PS51372"/>
    </source>
</evidence>
<dbReference type="InterPro" id="IPR004341">
    <property type="entry name" value="CAT_RNA-bd_dom"/>
</dbReference>
<proteinExistence type="predicted"/>
<dbReference type="AlphaFoldDB" id="A0A1I2T920"/>
<reference evidence="4 5" key="1">
    <citation type="submission" date="2016-10" db="EMBL/GenBank/DDBJ databases">
        <authorList>
            <person name="de Groot N.N."/>
        </authorList>
    </citation>
    <scope>NUCLEOTIDE SEQUENCE [LARGE SCALE GENOMIC DNA]</scope>
    <source>
        <strain>J11</strain>
        <strain evidence="5">PG 39</strain>
    </source>
</reference>
<dbReference type="GO" id="GO:0006355">
    <property type="term" value="P:regulation of DNA-templated transcription"/>
    <property type="evidence" value="ECO:0007669"/>
    <property type="project" value="InterPro"/>
</dbReference>
<dbReference type="SUPFAM" id="SSF63520">
    <property type="entry name" value="PTS-regulatory domain, PRD"/>
    <property type="match status" value="1"/>
</dbReference>
<gene>
    <name evidence="4" type="ORF">SAMN05660282_01369</name>
</gene>
<dbReference type="Gene3D" id="2.30.24.10">
    <property type="entry name" value="CAT RNA-binding domain"/>
    <property type="match status" value="1"/>
</dbReference>
<dbReference type="Gene3D" id="1.10.1790.10">
    <property type="entry name" value="PRD domain"/>
    <property type="match status" value="1"/>
</dbReference>
<evidence type="ECO:0000256" key="1">
    <source>
        <dbReference type="ARBA" id="ARBA00022737"/>
    </source>
</evidence>
<dbReference type="STRING" id="185761.SAMN05660282_01369"/>